<accession>A0A2T3GXN8</accession>
<keyword evidence="3" id="KW-1185">Reference proteome</keyword>
<name>A0A2T3GXN8_9GAMM</name>
<dbReference type="Proteomes" id="UP000254069">
    <property type="component" value="Unassembled WGS sequence"/>
</dbReference>
<evidence type="ECO:0000313" key="1">
    <source>
        <dbReference type="EMBL" id="BCV43273.1"/>
    </source>
</evidence>
<dbReference type="RefSeq" id="WP_025011599.1">
    <property type="nucleotide sequence ID" value="NZ_AP024609.1"/>
</dbReference>
<protein>
    <submittedName>
        <fullName evidence="2">Uncharacterized protein</fullName>
    </submittedName>
</protein>
<dbReference type="Proteomes" id="UP000825078">
    <property type="component" value="Chromosome"/>
</dbReference>
<dbReference type="KEGG" id="salg:BS332_08935"/>
<dbReference type="STRING" id="38313.GCA_000947195_00269"/>
<evidence type="ECO:0000313" key="3">
    <source>
        <dbReference type="Proteomes" id="UP000254069"/>
    </source>
</evidence>
<reference evidence="1" key="2">
    <citation type="submission" date="2021-05" db="EMBL/GenBank/DDBJ databases">
        <title>Molecular characterization for Shewanella algae harboring chromosomal blaOXA-55-like strains isolated from clinical and environment sample.</title>
        <authorList>
            <person name="Ohama Y."/>
            <person name="Aoki K."/>
            <person name="Harada S."/>
            <person name="Moriya K."/>
            <person name="Ishii Y."/>
            <person name="Tateda K."/>
        </authorList>
    </citation>
    <scope>NUCLEOTIDE SEQUENCE</scope>
    <source>
        <strain evidence="1">TUM17379</strain>
    </source>
</reference>
<gene>
    <name evidence="2" type="ORF">NCTC10738_01332</name>
    <name evidence="1" type="ORF">TUM17379_02910</name>
</gene>
<dbReference type="AlphaFoldDB" id="A0A2T3GXN8"/>
<sequence length="116" mass="12484">MNQKPQVFTHSIKSAVILAVAAGVVGATAVGFQSLGSSSNNLACSCSQENDYNPNLPSSHPNNRCATQEDDLSWKSWLSGKSRSGQFHFVDLLELLHGHQRKPVDDMAPANSNNGF</sequence>
<dbReference type="GeneID" id="93807356"/>
<evidence type="ECO:0000313" key="2">
    <source>
        <dbReference type="EMBL" id="SUI57810.1"/>
    </source>
</evidence>
<reference evidence="2 3" key="1">
    <citation type="submission" date="2018-06" db="EMBL/GenBank/DDBJ databases">
        <authorList>
            <consortium name="Pathogen Informatics"/>
            <person name="Doyle S."/>
        </authorList>
    </citation>
    <scope>NUCLEOTIDE SEQUENCE [LARGE SCALE GENOMIC DNA]</scope>
    <source>
        <strain evidence="2 3">NCTC10738</strain>
    </source>
</reference>
<proteinExistence type="predicted"/>
<dbReference type="EMBL" id="AP024613">
    <property type="protein sequence ID" value="BCV43273.1"/>
    <property type="molecule type" value="Genomic_DNA"/>
</dbReference>
<organism evidence="2 3">
    <name type="scientific">Shewanella algae</name>
    <dbReference type="NCBI Taxonomy" id="38313"/>
    <lineage>
        <taxon>Bacteria</taxon>
        <taxon>Pseudomonadati</taxon>
        <taxon>Pseudomonadota</taxon>
        <taxon>Gammaproteobacteria</taxon>
        <taxon>Alteromonadales</taxon>
        <taxon>Shewanellaceae</taxon>
        <taxon>Shewanella</taxon>
    </lineage>
</organism>
<dbReference type="EMBL" id="UGYO01000001">
    <property type="protein sequence ID" value="SUI57810.1"/>
    <property type="molecule type" value="Genomic_DNA"/>
</dbReference>
<accession>A0A379Z9J7</accession>